<evidence type="ECO:0000313" key="2">
    <source>
        <dbReference type="EMBL" id="CEK51613.1"/>
    </source>
</evidence>
<gene>
    <name evidence="2" type="primary">ORF13890</name>
</gene>
<proteinExistence type="predicted"/>
<name>A0A0B6Y687_9EUPU</name>
<sequence length="69" mass="7904">NCVELKKCNKLLSLFYFATGCYCLGVVLHGSTILDTHTLPLSGHERTDWLYLETHVEDILETDTIILRH</sequence>
<keyword evidence="1" id="KW-1133">Transmembrane helix</keyword>
<evidence type="ECO:0000256" key="1">
    <source>
        <dbReference type="SAM" id="Phobius"/>
    </source>
</evidence>
<feature type="transmembrane region" description="Helical" evidence="1">
    <location>
        <begin position="12"/>
        <end position="34"/>
    </location>
</feature>
<dbReference type="AlphaFoldDB" id="A0A0B6Y687"/>
<protein>
    <submittedName>
        <fullName evidence="2">Uncharacterized protein</fullName>
    </submittedName>
</protein>
<keyword evidence="1" id="KW-0472">Membrane</keyword>
<accession>A0A0B6Y687</accession>
<organism evidence="2">
    <name type="scientific">Arion vulgaris</name>
    <dbReference type="NCBI Taxonomy" id="1028688"/>
    <lineage>
        <taxon>Eukaryota</taxon>
        <taxon>Metazoa</taxon>
        <taxon>Spiralia</taxon>
        <taxon>Lophotrochozoa</taxon>
        <taxon>Mollusca</taxon>
        <taxon>Gastropoda</taxon>
        <taxon>Heterobranchia</taxon>
        <taxon>Euthyneura</taxon>
        <taxon>Panpulmonata</taxon>
        <taxon>Eupulmonata</taxon>
        <taxon>Stylommatophora</taxon>
        <taxon>Helicina</taxon>
        <taxon>Arionoidea</taxon>
        <taxon>Arionidae</taxon>
        <taxon>Arion</taxon>
    </lineage>
</organism>
<reference evidence="2" key="1">
    <citation type="submission" date="2014-12" db="EMBL/GenBank/DDBJ databases">
        <title>Insight into the proteome of Arion vulgaris.</title>
        <authorList>
            <person name="Aradska J."/>
            <person name="Bulat T."/>
            <person name="Smidak R."/>
            <person name="Sarate P."/>
            <person name="Gangsoo J."/>
            <person name="Sialana F."/>
            <person name="Bilban M."/>
            <person name="Lubec G."/>
        </authorList>
    </citation>
    <scope>NUCLEOTIDE SEQUENCE</scope>
    <source>
        <tissue evidence="2">Skin</tissue>
    </source>
</reference>
<feature type="non-terminal residue" evidence="2">
    <location>
        <position position="1"/>
    </location>
</feature>
<dbReference type="EMBL" id="HACG01004748">
    <property type="protein sequence ID" value="CEK51613.1"/>
    <property type="molecule type" value="Transcribed_RNA"/>
</dbReference>
<keyword evidence="1" id="KW-0812">Transmembrane</keyword>